<evidence type="ECO:0000313" key="1">
    <source>
        <dbReference type="EMBL" id="CUP56500.1"/>
    </source>
</evidence>
<evidence type="ECO:0000313" key="2">
    <source>
        <dbReference type="Proteomes" id="UP000095614"/>
    </source>
</evidence>
<dbReference type="Proteomes" id="UP000095614">
    <property type="component" value="Unassembled WGS sequence"/>
</dbReference>
<dbReference type="OrthoDB" id="7853506at2"/>
<protein>
    <submittedName>
        <fullName evidence="1">Uncharacterized protein</fullName>
    </submittedName>
</protein>
<dbReference type="AlphaFoldDB" id="A0A174PCF4"/>
<dbReference type="RefSeq" id="WP_057098236.1">
    <property type="nucleotide sequence ID" value="NZ_CP072239.1"/>
</dbReference>
<proteinExistence type="predicted"/>
<dbReference type="EMBL" id="CZAF01000014">
    <property type="protein sequence ID" value="CUP56500.1"/>
    <property type="molecule type" value="Genomic_DNA"/>
</dbReference>
<organism evidence="1 2">
    <name type="scientific">Bacteroides uniformis</name>
    <dbReference type="NCBI Taxonomy" id="820"/>
    <lineage>
        <taxon>Bacteria</taxon>
        <taxon>Pseudomonadati</taxon>
        <taxon>Bacteroidota</taxon>
        <taxon>Bacteroidia</taxon>
        <taxon>Bacteroidales</taxon>
        <taxon>Bacteroidaceae</taxon>
        <taxon>Bacteroides</taxon>
    </lineage>
</organism>
<gene>
    <name evidence="1" type="ORF">ERS852462_04033</name>
</gene>
<accession>A0A174PCF4</accession>
<sequence length="236" mass="27692">MKIILRKIESYENKKFSQTLKQHKDYTRVLLEITKKILSNNDCVNIDEESLFSQSYLKLVIDKQSRIFIYLSVDKFYSLGYPCQVEVDIFTKKVNCVYTTSGINCTLELISNAISILNDVKCDSIIDVYESRNEEDDFLNIEAYKLLEYFWAHEPCYLRYDYDPKSCNGALHPLNHLDVNISLKGSYKLGLKSKLSPSEFEDIVNKNTDCYYLLDKLPPHLMTLKAYQKNKKRKRK</sequence>
<name>A0A174PCF4_BACUN</name>
<reference evidence="1 2" key="1">
    <citation type="submission" date="2015-09" db="EMBL/GenBank/DDBJ databases">
        <authorList>
            <consortium name="Pathogen Informatics"/>
        </authorList>
    </citation>
    <scope>NUCLEOTIDE SEQUENCE [LARGE SCALE GENOMIC DNA]</scope>
    <source>
        <strain evidence="1 2">2789STDY5834847</strain>
    </source>
</reference>